<accession>U2E9Z4</accession>
<sequence>MPGYGYGHRIGPYGHRFLHRHGFGYRYGYGRRHSFGHGYGYLRRGFVPGVGLGLLISGLFY</sequence>
<dbReference type="Proteomes" id="UP000005707">
    <property type="component" value="Unassembled WGS sequence"/>
</dbReference>
<keyword evidence="2" id="KW-1185">Reference proteome</keyword>
<dbReference type="AlphaFoldDB" id="U2E9Z4"/>
<reference evidence="1 2" key="1">
    <citation type="journal article" date="2011" name="J. Bacteriol.">
        <title>Genome sequence of Haloplasma contractile, an unusual contractile bacterium from a deep-sea anoxic brine lake.</title>
        <authorList>
            <person name="Antunes A."/>
            <person name="Alam I."/>
            <person name="El Dorry H."/>
            <person name="Siam R."/>
            <person name="Robertson A."/>
            <person name="Bajic V.B."/>
            <person name="Stingl U."/>
        </authorList>
    </citation>
    <scope>NUCLEOTIDE SEQUENCE [LARGE SCALE GENOMIC DNA]</scope>
    <source>
        <strain evidence="1 2">SSD-17B</strain>
    </source>
</reference>
<evidence type="ECO:0000313" key="1">
    <source>
        <dbReference type="EMBL" id="ERJ11666.1"/>
    </source>
</evidence>
<dbReference type="RefSeq" id="WP_008825397.1">
    <property type="nucleotide sequence ID" value="NZ_AFNU02000009.1"/>
</dbReference>
<name>U2E9Z4_9MOLU</name>
<organism evidence="1 2">
    <name type="scientific">Haloplasma contractile SSD-17B</name>
    <dbReference type="NCBI Taxonomy" id="1033810"/>
    <lineage>
        <taxon>Bacteria</taxon>
        <taxon>Bacillati</taxon>
        <taxon>Mycoplasmatota</taxon>
        <taxon>Mollicutes</taxon>
        <taxon>Haloplasmatales</taxon>
        <taxon>Haloplasmataceae</taxon>
        <taxon>Haloplasma</taxon>
    </lineage>
</organism>
<reference evidence="1 2" key="2">
    <citation type="journal article" date="2013" name="PLoS ONE">
        <title>INDIGO - INtegrated Data Warehouse of MIcrobial GenOmes with Examples from the Red Sea Extremophiles.</title>
        <authorList>
            <person name="Alam I."/>
            <person name="Antunes A."/>
            <person name="Kamau A.A."/>
            <person name="Ba Alawi W."/>
            <person name="Kalkatawi M."/>
            <person name="Stingl U."/>
            <person name="Bajic V.B."/>
        </authorList>
    </citation>
    <scope>NUCLEOTIDE SEQUENCE [LARGE SCALE GENOMIC DNA]</scope>
    <source>
        <strain evidence="1 2">SSD-17B</strain>
    </source>
</reference>
<comment type="caution">
    <text evidence="1">The sequence shown here is derived from an EMBL/GenBank/DDBJ whole genome shotgun (WGS) entry which is preliminary data.</text>
</comment>
<evidence type="ECO:0000313" key="2">
    <source>
        <dbReference type="Proteomes" id="UP000005707"/>
    </source>
</evidence>
<dbReference type="EMBL" id="AFNU02000009">
    <property type="protein sequence ID" value="ERJ11666.1"/>
    <property type="molecule type" value="Genomic_DNA"/>
</dbReference>
<protein>
    <submittedName>
        <fullName evidence="1">Uncharacterized protein</fullName>
    </submittedName>
</protein>
<dbReference type="InParanoid" id="U2E9Z4"/>
<gene>
    <name evidence="1" type="ORF">HLPCO_002367</name>
</gene>
<proteinExistence type="predicted"/>